<dbReference type="EMBL" id="JAUFSA010000001">
    <property type="protein sequence ID" value="MDP7733686.1"/>
    <property type="molecule type" value="Genomic_DNA"/>
</dbReference>
<dbReference type="AlphaFoldDB" id="A0AAJ1W1G7"/>
<comment type="caution">
    <text evidence="2">The sequence shown here is derived from an EMBL/GenBank/DDBJ whole genome shotgun (WGS) entry which is preliminary data.</text>
</comment>
<accession>A0AAJ1W1G7</accession>
<reference evidence="2" key="1">
    <citation type="submission" date="2023-06" db="EMBL/GenBank/DDBJ databases">
        <title>Identification of two novel mycobacterium reveal diversities and complexities of Mycobacterium gordonae clade.</title>
        <authorList>
            <person name="Matsumoto Y."/>
            <person name="Nakamura S."/>
            <person name="Motooka D."/>
            <person name="Fukushima K."/>
        </authorList>
    </citation>
    <scope>NUCLEOTIDE SEQUENCE</scope>
    <source>
        <strain evidence="2">TY812</strain>
    </source>
</reference>
<evidence type="ECO:0000313" key="2">
    <source>
        <dbReference type="EMBL" id="MDP7733686.1"/>
    </source>
</evidence>
<evidence type="ECO:0000313" key="3">
    <source>
        <dbReference type="Proteomes" id="UP001229081"/>
    </source>
</evidence>
<evidence type="ECO:0000256" key="1">
    <source>
        <dbReference type="SAM" id="Coils"/>
    </source>
</evidence>
<dbReference type="Proteomes" id="UP001229081">
    <property type="component" value="Unassembled WGS sequence"/>
</dbReference>
<keyword evidence="1" id="KW-0175">Coiled coil</keyword>
<protein>
    <submittedName>
        <fullName evidence="2">DNA-binding protein</fullName>
    </submittedName>
</protein>
<keyword evidence="2" id="KW-0238">DNA-binding</keyword>
<dbReference type="GO" id="GO:0003677">
    <property type="term" value="F:DNA binding"/>
    <property type="evidence" value="ECO:0007669"/>
    <property type="project" value="UniProtKB-KW"/>
</dbReference>
<sequence>MSDSLLEHLEKLNDLVQGVVRENNELKQKISQMEGTFGQKLFGNTNRKKLTAREVHSIRELRRSGFNQASIAQIYDINPATVSRIVRGQYHK</sequence>
<feature type="coiled-coil region" evidence="1">
    <location>
        <begin position="9"/>
        <end position="36"/>
    </location>
</feature>
<name>A0AAJ1W1G7_9MYCO</name>
<gene>
    <name evidence="2" type="ORF">QXL92_02795</name>
</gene>
<dbReference type="RefSeq" id="WP_306254618.1">
    <property type="nucleotide sequence ID" value="NZ_JAUFSA010000001.1"/>
</dbReference>
<dbReference type="Gene3D" id="1.10.10.60">
    <property type="entry name" value="Homeodomain-like"/>
    <property type="match status" value="1"/>
</dbReference>
<proteinExistence type="predicted"/>
<organism evidence="2 3">
    <name type="scientific">Mycobacterium paragordonae</name>
    <dbReference type="NCBI Taxonomy" id="1389713"/>
    <lineage>
        <taxon>Bacteria</taxon>
        <taxon>Bacillati</taxon>
        <taxon>Actinomycetota</taxon>
        <taxon>Actinomycetes</taxon>
        <taxon>Mycobacteriales</taxon>
        <taxon>Mycobacteriaceae</taxon>
        <taxon>Mycobacterium</taxon>
    </lineage>
</organism>